<evidence type="ECO:0000313" key="3">
    <source>
        <dbReference type="Proteomes" id="UP000253506"/>
    </source>
</evidence>
<dbReference type="GO" id="GO:0004519">
    <property type="term" value="F:endonuclease activity"/>
    <property type="evidence" value="ECO:0007669"/>
    <property type="project" value="UniProtKB-KW"/>
</dbReference>
<keyword evidence="2" id="KW-0255">Endonuclease</keyword>
<dbReference type="CDD" id="cd22362">
    <property type="entry name" value="TnsA_endonuclease-like"/>
    <property type="match status" value="1"/>
</dbReference>
<evidence type="ECO:0000313" key="2">
    <source>
        <dbReference type="EMBL" id="RCX04635.1"/>
    </source>
</evidence>
<dbReference type="AlphaFoldDB" id="A0A369A638"/>
<dbReference type="Pfam" id="PF08722">
    <property type="entry name" value="Tn7_TnsA-like_N"/>
    <property type="match status" value="1"/>
</dbReference>
<dbReference type="InterPro" id="IPR014833">
    <property type="entry name" value="TnsA_N"/>
</dbReference>
<dbReference type="Gene3D" id="3.40.1350.10">
    <property type="match status" value="1"/>
</dbReference>
<comment type="caution">
    <text evidence="2">The sequence shown here is derived from an EMBL/GenBank/DDBJ whole genome shotgun (WGS) entry which is preliminary data.</text>
</comment>
<keyword evidence="2" id="KW-0540">Nuclease</keyword>
<dbReference type="InterPro" id="IPR011335">
    <property type="entry name" value="Restrct_endonuc-II-like"/>
</dbReference>
<name>A0A369A638_9GAMM</name>
<accession>A0A369A638</accession>
<feature type="domain" description="TnsA endonuclease N-terminal" evidence="1">
    <location>
        <begin position="74"/>
        <end position="165"/>
    </location>
</feature>
<evidence type="ECO:0000259" key="1">
    <source>
        <dbReference type="Pfam" id="PF08722"/>
    </source>
</evidence>
<protein>
    <submittedName>
        <fullName evidence="2">TnsA endonuclease-like protein</fullName>
    </submittedName>
</protein>
<dbReference type="EMBL" id="QPJQ01000011">
    <property type="protein sequence ID" value="RCX04635.1"/>
    <property type="molecule type" value="Genomic_DNA"/>
</dbReference>
<reference evidence="2 3" key="1">
    <citation type="submission" date="2018-07" db="EMBL/GenBank/DDBJ databases">
        <title>Genomic Encyclopedia of Type Strains, Phase III (KMG-III): the genomes of soil and plant-associated and newly described type strains.</title>
        <authorList>
            <person name="Whitman W."/>
        </authorList>
    </citation>
    <scope>NUCLEOTIDE SEQUENCE [LARGE SCALE GENOMIC DNA]</scope>
    <source>
        <strain evidence="2 3">CECT 7731</strain>
    </source>
</reference>
<organism evidence="2 3">
    <name type="scientific">Marinomonas foliarum</name>
    <dbReference type="NCBI Taxonomy" id="491950"/>
    <lineage>
        <taxon>Bacteria</taxon>
        <taxon>Pseudomonadati</taxon>
        <taxon>Pseudomonadota</taxon>
        <taxon>Gammaproteobacteria</taxon>
        <taxon>Oceanospirillales</taxon>
        <taxon>Oceanospirillaceae</taxon>
        <taxon>Marinomonas</taxon>
    </lineage>
</organism>
<dbReference type="GO" id="GO:0003676">
    <property type="term" value="F:nucleic acid binding"/>
    <property type="evidence" value="ECO:0007669"/>
    <property type="project" value="InterPro"/>
</dbReference>
<dbReference type="InterPro" id="IPR011856">
    <property type="entry name" value="tRNA_endonuc-like_dom_sf"/>
</dbReference>
<keyword evidence="2" id="KW-0378">Hydrolase</keyword>
<dbReference type="SUPFAM" id="SSF52980">
    <property type="entry name" value="Restriction endonuclease-like"/>
    <property type="match status" value="1"/>
</dbReference>
<gene>
    <name evidence="2" type="ORF">DFP77_1111</name>
</gene>
<proteinExistence type="predicted"/>
<sequence>MGKKRYWNTEVKNKRWLKEGRGQGRGSNYKPWLTVRDVASEGRSHRIFGHLTNRTHHLLSDLELATFLLLQWRSSTIDIREQFPLDLELTMSLSDRLGIRHPSFQGIAQYMSSDFVVDAKEGGCPRFAIQVKHTEALLNPRTIEKLEIERRYWRDKSIPFYLVTEAQIPSITFDNINLLYNHSSPLEEADFSSLHTYFEIFQAQLENKHSGVFQGSCRLK</sequence>
<dbReference type="Proteomes" id="UP000253506">
    <property type="component" value="Unassembled WGS sequence"/>
</dbReference>
<dbReference type="RefSeq" id="WP_220235526.1">
    <property type="nucleotide sequence ID" value="NZ_QPJQ01000011.1"/>
</dbReference>